<comment type="caution">
    <text evidence="1">The sequence shown here is derived from an EMBL/GenBank/DDBJ whole genome shotgun (WGS) entry which is preliminary data.</text>
</comment>
<feature type="non-terminal residue" evidence="1">
    <location>
        <position position="60"/>
    </location>
</feature>
<evidence type="ECO:0000313" key="2">
    <source>
        <dbReference type="Proteomes" id="UP000789901"/>
    </source>
</evidence>
<organism evidence="1 2">
    <name type="scientific">Gigaspora margarita</name>
    <dbReference type="NCBI Taxonomy" id="4874"/>
    <lineage>
        <taxon>Eukaryota</taxon>
        <taxon>Fungi</taxon>
        <taxon>Fungi incertae sedis</taxon>
        <taxon>Mucoromycota</taxon>
        <taxon>Glomeromycotina</taxon>
        <taxon>Glomeromycetes</taxon>
        <taxon>Diversisporales</taxon>
        <taxon>Gigasporaceae</taxon>
        <taxon>Gigaspora</taxon>
    </lineage>
</organism>
<accession>A0ABN7XCL9</accession>
<keyword evidence="2" id="KW-1185">Reference proteome</keyword>
<reference evidence="1 2" key="1">
    <citation type="submission" date="2021-06" db="EMBL/GenBank/DDBJ databases">
        <authorList>
            <person name="Kallberg Y."/>
            <person name="Tangrot J."/>
            <person name="Rosling A."/>
        </authorList>
    </citation>
    <scope>NUCLEOTIDE SEQUENCE [LARGE SCALE GENOMIC DNA]</scope>
    <source>
        <strain evidence="1 2">120-4 pot B 10/14</strain>
    </source>
</reference>
<proteinExistence type="predicted"/>
<protein>
    <submittedName>
        <fullName evidence="1">7346_t:CDS:1</fullName>
    </submittedName>
</protein>
<dbReference type="EMBL" id="CAJVQB010112890">
    <property type="protein sequence ID" value="CAG8852520.1"/>
    <property type="molecule type" value="Genomic_DNA"/>
</dbReference>
<name>A0ABN7XCL9_GIGMA</name>
<evidence type="ECO:0000313" key="1">
    <source>
        <dbReference type="EMBL" id="CAG8852520.1"/>
    </source>
</evidence>
<dbReference type="Proteomes" id="UP000789901">
    <property type="component" value="Unassembled WGS sequence"/>
</dbReference>
<gene>
    <name evidence="1" type="ORF">GMARGA_LOCUS41341</name>
</gene>
<sequence>VEIDKPTSDNKELALLEVDSLSSLLFLLSLDLDILGFGNAFDFFDLCNSASKQANIFSIF</sequence>
<feature type="non-terminal residue" evidence="1">
    <location>
        <position position="1"/>
    </location>
</feature>